<name>A0ABP1QDP5_9HEXA</name>
<accession>A0ABP1QDP5</accession>
<reference evidence="2 3" key="1">
    <citation type="submission" date="2024-08" db="EMBL/GenBank/DDBJ databases">
        <authorList>
            <person name="Cucini C."/>
            <person name="Frati F."/>
        </authorList>
    </citation>
    <scope>NUCLEOTIDE SEQUENCE [LARGE SCALE GENOMIC DNA]</scope>
</reference>
<organism evidence="2 3">
    <name type="scientific">Orchesella dallaii</name>
    <dbReference type="NCBI Taxonomy" id="48710"/>
    <lineage>
        <taxon>Eukaryota</taxon>
        <taxon>Metazoa</taxon>
        <taxon>Ecdysozoa</taxon>
        <taxon>Arthropoda</taxon>
        <taxon>Hexapoda</taxon>
        <taxon>Collembola</taxon>
        <taxon>Entomobryomorpha</taxon>
        <taxon>Entomobryoidea</taxon>
        <taxon>Orchesellidae</taxon>
        <taxon>Orchesellinae</taxon>
        <taxon>Orchesella</taxon>
    </lineage>
</organism>
<comment type="caution">
    <text evidence="2">The sequence shown here is derived from an EMBL/GenBank/DDBJ whole genome shotgun (WGS) entry which is preliminary data.</text>
</comment>
<keyword evidence="1" id="KW-0472">Membrane</keyword>
<dbReference type="EMBL" id="CAXLJM020000030">
    <property type="protein sequence ID" value="CAL8098511.1"/>
    <property type="molecule type" value="Genomic_DNA"/>
</dbReference>
<proteinExistence type="predicted"/>
<keyword evidence="1" id="KW-0812">Transmembrane</keyword>
<keyword evidence="3" id="KW-1185">Reference proteome</keyword>
<evidence type="ECO:0000313" key="3">
    <source>
        <dbReference type="Proteomes" id="UP001642540"/>
    </source>
</evidence>
<dbReference type="Proteomes" id="UP001642540">
    <property type="component" value="Unassembled WGS sequence"/>
</dbReference>
<sequence length="403" mass="45866">MKSLKLSTLPKAQRNFLKIFLSGIIHIHYWNYFTEYSNQIANFYYEFDYTPLLISKTFYKRRKRPRGRPFPSWTHETIANNSQMYDSTVGSTKYCSSKHILLIHGLLSSKINSALFSGRLALIEDLQLKYPELIVLTLPTTILFQLDEEDVGYSVSLSGIIATKFLFLREGYSAPNTVYIGCSACSSGILGAGEWAMDVNVANIPTKLVATNTKSITDIKSLEKTWKKFNSKFSLHEPKKKPSKRPRLIWPFPFKYCGPFNTRRFLSLSAAKTCLYIWLSNTINCTSSNCRTYIEGTLEEDDLIGNLAESRMFVIRGLSSTLSVTTTAYDVFIDYDAVLEQHATDFFSLLRPLEGYTWAIIGFLTACTSCVLALSSKEAFTHTWFWTVATLVEQGEYRRGLLN</sequence>
<gene>
    <name evidence="2" type="ORF">ODALV1_LOCUS9961</name>
</gene>
<keyword evidence="1" id="KW-1133">Transmembrane helix</keyword>
<evidence type="ECO:0000313" key="2">
    <source>
        <dbReference type="EMBL" id="CAL8098511.1"/>
    </source>
</evidence>
<evidence type="ECO:0000256" key="1">
    <source>
        <dbReference type="SAM" id="Phobius"/>
    </source>
</evidence>
<protein>
    <submittedName>
        <fullName evidence="2">Uncharacterized protein</fullName>
    </submittedName>
</protein>
<feature type="transmembrane region" description="Helical" evidence="1">
    <location>
        <begin position="355"/>
        <end position="374"/>
    </location>
</feature>